<keyword evidence="2" id="KW-1185">Reference proteome</keyword>
<reference evidence="1 2" key="1">
    <citation type="journal article" date="2019" name="Genome Biol. Evol.">
        <title>Insights into the evolution of the New World diploid cottons (Gossypium, subgenus Houzingenia) based on genome sequencing.</title>
        <authorList>
            <person name="Grover C.E."/>
            <person name="Arick M.A. 2nd"/>
            <person name="Thrash A."/>
            <person name="Conover J.L."/>
            <person name="Sanders W.S."/>
            <person name="Peterson D.G."/>
            <person name="Frelichowski J.E."/>
            <person name="Scheffler J.A."/>
            <person name="Scheffler B.E."/>
            <person name="Wendel J.F."/>
        </authorList>
    </citation>
    <scope>NUCLEOTIDE SEQUENCE [LARGE SCALE GENOMIC DNA]</scope>
    <source>
        <strain evidence="1">4</strain>
        <tissue evidence="1">Leaf</tissue>
    </source>
</reference>
<dbReference type="EMBL" id="JABEZV010000012">
    <property type="protein sequence ID" value="MBA0726409.1"/>
    <property type="molecule type" value="Genomic_DNA"/>
</dbReference>
<accession>A0A7J9ASG3</accession>
<dbReference type="AlphaFoldDB" id="A0A7J9ASG3"/>
<sequence>MLAWDKVCMLKGMGELEFRDIRLFNIALLSRQVWRLLTINDTLCYDVFSPKYFPEGDIFQSKKVDKPSFTWNSIATVARDCPNAWAILTIGGLDERIINNDFSSCIDWLEEAMRSKEEAIWVIWERVKSLSTEFRIHNVINRPILSPHFVDKKWEKPPTDKAEWAELYALEESIKVARSLNIAKAIYLRNRLRKPGQ</sequence>
<comment type="caution">
    <text evidence="1">The sequence shown here is derived from an EMBL/GenBank/DDBJ whole genome shotgun (WGS) entry which is preliminary data.</text>
</comment>
<protein>
    <submittedName>
        <fullName evidence="1">Uncharacterized protein</fullName>
    </submittedName>
</protein>
<evidence type="ECO:0000313" key="2">
    <source>
        <dbReference type="Proteomes" id="UP000593574"/>
    </source>
</evidence>
<proteinExistence type="predicted"/>
<gene>
    <name evidence="1" type="ORF">Golax_002240</name>
</gene>
<organism evidence="1 2">
    <name type="scientific">Gossypium laxum</name>
    <dbReference type="NCBI Taxonomy" id="34288"/>
    <lineage>
        <taxon>Eukaryota</taxon>
        <taxon>Viridiplantae</taxon>
        <taxon>Streptophyta</taxon>
        <taxon>Embryophyta</taxon>
        <taxon>Tracheophyta</taxon>
        <taxon>Spermatophyta</taxon>
        <taxon>Magnoliopsida</taxon>
        <taxon>eudicotyledons</taxon>
        <taxon>Gunneridae</taxon>
        <taxon>Pentapetalae</taxon>
        <taxon>rosids</taxon>
        <taxon>malvids</taxon>
        <taxon>Malvales</taxon>
        <taxon>Malvaceae</taxon>
        <taxon>Malvoideae</taxon>
        <taxon>Gossypium</taxon>
    </lineage>
</organism>
<dbReference type="Proteomes" id="UP000593574">
    <property type="component" value="Unassembled WGS sequence"/>
</dbReference>
<evidence type="ECO:0000313" key="1">
    <source>
        <dbReference type="EMBL" id="MBA0726409.1"/>
    </source>
</evidence>
<name>A0A7J9ASG3_9ROSI</name>